<dbReference type="NCBIfam" id="TIGR00765">
    <property type="entry name" value="yihY_not_rbn"/>
    <property type="match status" value="1"/>
</dbReference>
<name>A0ABR8PKB8_9BACL</name>
<comment type="caution">
    <text evidence="7">The sequence shown here is derived from an EMBL/GenBank/DDBJ whole genome shotgun (WGS) entry which is preliminary data.</text>
</comment>
<feature type="transmembrane region" description="Helical" evidence="6">
    <location>
        <begin position="206"/>
        <end position="229"/>
    </location>
</feature>
<comment type="subcellular location">
    <subcellularLocation>
        <location evidence="1">Cell membrane</location>
        <topology evidence="1">Multi-pass membrane protein</topology>
    </subcellularLocation>
</comment>
<keyword evidence="4 6" id="KW-1133">Transmembrane helix</keyword>
<evidence type="ECO:0000313" key="8">
    <source>
        <dbReference type="Proteomes" id="UP000659496"/>
    </source>
</evidence>
<organism evidence="7 8">
    <name type="scientific">Sporosarcina gallistercoris</name>
    <dbReference type="NCBI Taxonomy" id="2762245"/>
    <lineage>
        <taxon>Bacteria</taxon>
        <taxon>Bacillati</taxon>
        <taxon>Bacillota</taxon>
        <taxon>Bacilli</taxon>
        <taxon>Bacillales</taxon>
        <taxon>Caryophanaceae</taxon>
        <taxon>Sporosarcina</taxon>
    </lineage>
</organism>
<dbReference type="Pfam" id="PF03631">
    <property type="entry name" value="Virul_fac_BrkB"/>
    <property type="match status" value="1"/>
</dbReference>
<sequence length="318" mass="35420">MNELSHRSNEDGNKFSDSKVGSFVTDIQEGDIHTFDVTTKEGFLKELILRIKTVDVSGLGAELSYFFLLSMFPMLIFLFTLLPYLNLDQDQVMLFIRDYAPAEVASMISDVLDQVLTNKNGGLLSVGILATLWSASKGMNALTKALNRSYFKEDSRSFVVQRGMSIVFTVMLVLVVVVALALPVFGEQIGSVVFSYLGFEDGFNTLWNQLRFIIPPVLIAVVFTLIYWLVPDVKLPFKTALPGALFATIGWIITTLGFSFYVSNFGNYANTYGSIGTIIILMLWLYFSAIILMIGGQINAVMKERAERIKQIKSNATV</sequence>
<keyword evidence="2" id="KW-1003">Cell membrane</keyword>
<gene>
    <name evidence="7" type="ORF">H9659_09840</name>
</gene>
<keyword evidence="8" id="KW-1185">Reference proteome</keyword>
<accession>A0ABR8PKB8</accession>
<dbReference type="EMBL" id="JACSQY010000006">
    <property type="protein sequence ID" value="MBD7908630.1"/>
    <property type="molecule type" value="Genomic_DNA"/>
</dbReference>
<feature type="transmembrane region" description="Helical" evidence="6">
    <location>
        <begin position="274"/>
        <end position="295"/>
    </location>
</feature>
<proteinExistence type="predicted"/>
<protein>
    <submittedName>
        <fullName evidence="7">YihY/virulence factor BrkB family protein</fullName>
    </submittedName>
</protein>
<keyword evidence="3 6" id="KW-0812">Transmembrane</keyword>
<dbReference type="Proteomes" id="UP000659496">
    <property type="component" value="Unassembled WGS sequence"/>
</dbReference>
<dbReference type="PANTHER" id="PTHR30213">
    <property type="entry name" value="INNER MEMBRANE PROTEIN YHJD"/>
    <property type="match status" value="1"/>
</dbReference>
<dbReference type="PIRSF" id="PIRSF035875">
    <property type="entry name" value="RNase_BN"/>
    <property type="match status" value="1"/>
</dbReference>
<dbReference type="PANTHER" id="PTHR30213:SF0">
    <property type="entry name" value="UPF0761 MEMBRANE PROTEIN YIHY"/>
    <property type="match status" value="1"/>
</dbReference>
<evidence type="ECO:0000256" key="1">
    <source>
        <dbReference type="ARBA" id="ARBA00004651"/>
    </source>
</evidence>
<feature type="transmembrane region" description="Helical" evidence="6">
    <location>
        <begin position="166"/>
        <end position="186"/>
    </location>
</feature>
<feature type="transmembrane region" description="Helical" evidence="6">
    <location>
        <begin position="65"/>
        <end position="87"/>
    </location>
</feature>
<evidence type="ECO:0000256" key="5">
    <source>
        <dbReference type="ARBA" id="ARBA00023136"/>
    </source>
</evidence>
<evidence type="ECO:0000256" key="3">
    <source>
        <dbReference type="ARBA" id="ARBA00022692"/>
    </source>
</evidence>
<evidence type="ECO:0000256" key="2">
    <source>
        <dbReference type="ARBA" id="ARBA00022475"/>
    </source>
</evidence>
<evidence type="ECO:0000256" key="4">
    <source>
        <dbReference type="ARBA" id="ARBA00022989"/>
    </source>
</evidence>
<keyword evidence="5 6" id="KW-0472">Membrane</keyword>
<evidence type="ECO:0000313" key="7">
    <source>
        <dbReference type="EMBL" id="MBD7908630.1"/>
    </source>
</evidence>
<dbReference type="InterPro" id="IPR017039">
    <property type="entry name" value="Virul_fac_BrkB"/>
</dbReference>
<reference evidence="7 8" key="1">
    <citation type="submission" date="2020-08" db="EMBL/GenBank/DDBJ databases">
        <title>A Genomic Blueprint of the Chicken Gut Microbiome.</title>
        <authorList>
            <person name="Gilroy R."/>
            <person name="Ravi A."/>
            <person name="Getino M."/>
            <person name="Pursley I."/>
            <person name="Horton D.L."/>
            <person name="Alikhan N.-F."/>
            <person name="Baker D."/>
            <person name="Gharbi K."/>
            <person name="Hall N."/>
            <person name="Watson M."/>
            <person name="Adriaenssens E.M."/>
            <person name="Foster-Nyarko E."/>
            <person name="Jarju S."/>
            <person name="Secka A."/>
            <person name="Antonio M."/>
            <person name="Oren A."/>
            <person name="Chaudhuri R."/>
            <person name="La Ragione R.M."/>
            <person name="Hildebrand F."/>
            <person name="Pallen M.J."/>
        </authorList>
    </citation>
    <scope>NUCLEOTIDE SEQUENCE [LARGE SCALE GENOMIC DNA]</scope>
    <source>
        <strain evidence="7 8">Sa3CUA8</strain>
    </source>
</reference>
<evidence type="ECO:0000256" key="6">
    <source>
        <dbReference type="SAM" id="Phobius"/>
    </source>
</evidence>
<feature type="transmembrane region" description="Helical" evidence="6">
    <location>
        <begin position="241"/>
        <end position="262"/>
    </location>
</feature>